<evidence type="ECO:0000256" key="1">
    <source>
        <dbReference type="ARBA" id="ARBA00022723"/>
    </source>
</evidence>
<name>A0AAE3FTX1_9EURY</name>
<organism evidence="3 4">
    <name type="scientific">Natronocalculus amylovorans</name>
    <dbReference type="NCBI Taxonomy" id="2917812"/>
    <lineage>
        <taxon>Archaea</taxon>
        <taxon>Methanobacteriati</taxon>
        <taxon>Methanobacteriota</taxon>
        <taxon>Stenosarchaea group</taxon>
        <taxon>Halobacteria</taxon>
        <taxon>Halobacteriales</taxon>
        <taxon>Haloferacaceae</taxon>
        <taxon>Natronocalculus</taxon>
    </lineage>
</organism>
<dbReference type="SMART" id="SM00450">
    <property type="entry name" value="RHOD"/>
    <property type="match status" value="1"/>
</dbReference>
<evidence type="ECO:0000313" key="4">
    <source>
        <dbReference type="Proteomes" id="UP001203207"/>
    </source>
</evidence>
<dbReference type="InterPro" id="IPR001279">
    <property type="entry name" value="Metallo-B-lactamas"/>
</dbReference>
<dbReference type="PANTHER" id="PTHR43084:SF1">
    <property type="entry name" value="PERSULFIDE DIOXYGENASE ETHE1, MITOCHONDRIAL"/>
    <property type="match status" value="1"/>
</dbReference>
<dbReference type="Gene3D" id="3.40.250.10">
    <property type="entry name" value="Rhodanese-like domain"/>
    <property type="match status" value="1"/>
</dbReference>
<dbReference type="SUPFAM" id="SSF56281">
    <property type="entry name" value="Metallo-hydrolase/oxidoreductase"/>
    <property type="match status" value="1"/>
</dbReference>
<dbReference type="InterPro" id="IPR001763">
    <property type="entry name" value="Rhodanese-like_dom"/>
</dbReference>
<dbReference type="RefSeq" id="WP_250582393.1">
    <property type="nucleotide sequence ID" value="NZ_JAKRVX010000001.1"/>
</dbReference>
<dbReference type="GO" id="GO:0070813">
    <property type="term" value="P:hydrogen sulfide metabolic process"/>
    <property type="evidence" value="ECO:0007669"/>
    <property type="project" value="TreeGrafter"/>
</dbReference>
<dbReference type="GO" id="GO:0006749">
    <property type="term" value="P:glutathione metabolic process"/>
    <property type="evidence" value="ECO:0007669"/>
    <property type="project" value="InterPro"/>
</dbReference>
<dbReference type="EMBL" id="JAKRVX010000001">
    <property type="protein sequence ID" value="MCL9815572.1"/>
    <property type="molecule type" value="Genomic_DNA"/>
</dbReference>
<dbReference type="InterPro" id="IPR044528">
    <property type="entry name" value="POD-like_MBL-fold"/>
</dbReference>
<dbReference type="Proteomes" id="UP001203207">
    <property type="component" value="Unassembled WGS sequence"/>
</dbReference>
<comment type="caution">
    <text evidence="3">The sequence shown here is derived from an EMBL/GenBank/DDBJ whole genome shotgun (WGS) entry which is preliminary data.</text>
</comment>
<keyword evidence="1" id="KW-0479">Metal-binding</keyword>
<reference evidence="3" key="2">
    <citation type="submission" date="2022-02" db="EMBL/GenBank/DDBJ databases">
        <authorList>
            <person name="Elcheninov A.G."/>
            <person name="Sorokin D.Y."/>
            <person name="Kublanov I.V."/>
        </authorList>
    </citation>
    <scope>NUCLEOTIDE SEQUENCE</scope>
    <source>
        <strain evidence="3">AArc-St2</strain>
    </source>
</reference>
<keyword evidence="4" id="KW-1185">Reference proteome</keyword>
<dbReference type="CDD" id="cd07724">
    <property type="entry name" value="POD-like_MBL-fold"/>
    <property type="match status" value="1"/>
</dbReference>
<feature type="domain" description="Rhodanese" evidence="2">
    <location>
        <begin position="16"/>
        <end position="110"/>
    </location>
</feature>
<dbReference type="InterPro" id="IPR036873">
    <property type="entry name" value="Rhodanese-like_dom_sf"/>
</dbReference>
<dbReference type="PANTHER" id="PTHR43084">
    <property type="entry name" value="PERSULFIDE DIOXYGENASE ETHE1"/>
    <property type="match status" value="1"/>
</dbReference>
<proteinExistence type="predicted"/>
<dbReference type="AlphaFoldDB" id="A0AAE3FTX1"/>
<gene>
    <name evidence="3" type="ORF">AArcSt2_01295</name>
</gene>
<sequence length="385" mass="41332">MVSEITASELRDRLDAGDEFVLLDTRDTESFEGWRIPGSVQYFYKPFHEFDLDALVSATGIQKDDEIITICAKGKASYAIAEDLESAGYNDVTVVLEGMRAWSAVYDHVPIELADDLTIVQIQRRAKGCLGYLIASNGEAAVIDATRHTDEFTAAADALGTPITAVFDTHIHADHISGGRSLATALDVPYYMGHEAAGRDVTHAFEPLAPNDVVEVGGVDIKALATPGHTSDMVSYLIDTEAVITGDTLFVESVGRTELQFGDGEAQTGATQLYDSLHRTLLAEPDSVTVLPGHFTIRNDGTSPATSGEPIVTTIGETRVGLDILSADRDDFVERITARLPEKPPNYETVIGINQGSTTVENETDAIELELGPNRCAAETDAGAD</sequence>
<dbReference type="SUPFAM" id="SSF52821">
    <property type="entry name" value="Rhodanese/Cell cycle control phosphatase"/>
    <property type="match status" value="1"/>
</dbReference>
<dbReference type="CDD" id="cd00158">
    <property type="entry name" value="RHOD"/>
    <property type="match status" value="1"/>
</dbReference>
<reference evidence="3" key="1">
    <citation type="journal article" date="2022" name="Syst. Appl. Microbiol.">
        <title>Natronocalculus amylovorans gen. nov., sp. nov., and Natranaeroarchaeum aerophilus sp. nov., dominant culturable amylolytic natronoarchaea from hypersaline soda lakes in southwestern Siberia.</title>
        <authorList>
            <person name="Sorokin D.Y."/>
            <person name="Elcheninov A.G."/>
            <person name="Khizhniak T.V."/>
            <person name="Koenen M."/>
            <person name="Bale N.J."/>
            <person name="Damste J.S.S."/>
            <person name="Kublanov I.V."/>
        </authorList>
    </citation>
    <scope>NUCLEOTIDE SEQUENCE</scope>
    <source>
        <strain evidence="3">AArc-St2</strain>
    </source>
</reference>
<accession>A0AAE3FTX1</accession>
<dbReference type="InterPro" id="IPR051682">
    <property type="entry name" value="Mito_Persulfide_Diox"/>
</dbReference>
<dbReference type="GO" id="GO:0046872">
    <property type="term" value="F:metal ion binding"/>
    <property type="evidence" value="ECO:0007669"/>
    <property type="project" value="UniProtKB-KW"/>
</dbReference>
<dbReference type="PROSITE" id="PS50206">
    <property type="entry name" value="RHODANESE_3"/>
    <property type="match status" value="1"/>
</dbReference>
<dbReference type="Gene3D" id="3.60.15.10">
    <property type="entry name" value="Ribonuclease Z/Hydroxyacylglutathione hydrolase-like"/>
    <property type="match status" value="1"/>
</dbReference>
<evidence type="ECO:0000259" key="2">
    <source>
        <dbReference type="PROSITE" id="PS50206"/>
    </source>
</evidence>
<protein>
    <submittedName>
        <fullName evidence="3">MBL fold metallo-hydrolase</fullName>
    </submittedName>
</protein>
<evidence type="ECO:0000313" key="3">
    <source>
        <dbReference type="EMBL" id="MCL9815572.1"/>
    </source>
</evidence>
<dbReference type="Pfam" id="PF00753">
    <property type="entry name" value="Lactamase_B"/>
    <property type="match status" value="1"/>
</dbReference>
<dbReference type="GO" id="GO:0050313">
    <property type="term" value="F:sulfur dioxygenase activity"/>
    <property type="evidence" value="ECO:0007669"/>
    <property type="project" value="InterPro"/>
</dbReference>
<dbReference type="InterPro" id="IPR036866">
    <property type="entry name" value="RibonucZ/Hydroxyglut_hydro"/>
</dbReference>
<dbReference type="Pfam" id="PF00581">
    <property type="entry name" value="Rhodanese"/>
    <property type="match status" value="1"/>
</dbReference>
<dbReference type="SMART" id="SM00849">
    <property type="entry name" value="Lactamase_B"/>
    <property type="match status" value="1"/>
</dbReference>